<reference evidence="1 2" key="1">
    <citation type="submission" date="2016-03" db="EMBL/GenBank/DDBJ databases">
        <title>Draft genome sequence of Paenibacillus glacialis DSM 22343.</title>
        <authorList>
            <person name="Shin S.-K."/>
            <person name="Yi H."/>
        </authorList>
    </citation>
    <scope>NUCLEOTIDE SEQUENCE [LARGE SCALE GENOMIC DNA]</scope>
    <source>
        <strain evidence="1 2">DSM 22343</strain>
    </source>
</reference>
<keyword evidence="2" id="KW-1185">Reference proteome</keyword>
<name>A0A168NN67_9BACL</name>
<dbReference type="OrthoDB" id="2645648at2"/>
<evidence type="ECO:0000313" key="1">
    <source>
        <dbReference type="EMBL" id="OAB45959.1"/>
    </source>
</evidence>
<dbReference type="STRING" id="494026.PGLA_00755"/>
<accession>A0A168NN67</accession>
<dbReference type="AlphaFoldDB" id="A0A168NN67"/>
<comment type="caution">
    <text evidence="1">The sequence shown here is derived from an EMBL/GenBank/DDBJ whole genome shotgun (WGS) entry which is preliminary data.</text>
</comment>
<dbReference type="InterPro" id="IPR008949">
    <property type="entry name" value="Isoprenoid_synthase_dom_sf"/>
</dbReference>
<gene>
    <name evidence="1" type="ORF">PGLA_00755</name>
</gene>
<sequence length="309" mass="36396">MPWYKDFEKELAQVFMESQRIVATFPPPLNHKGLSYLNKFDIHQEDSSKNYICYLLPFWLKEITHLKDADCVKLSVGNVFAMLYFFIQDDIMDNKTTLDRDQIPLANLLHMQFLEIYRSYFPSDSLFWAYFHQYIIEWTDSVSNEHQQDYFRTNIIMTARKASPLKLSSTGALVLSGQSELISTLTNFIDHVLITLQMADDWIDWMDDWEEGNYNGLLSMINEESHRDEPLTLDLIKNAIFVRGVMKRYTDIASANHTYIQTLELNLPYLISFHKTLIDHLIKDANQIEEDKLLQEKGGLYYWLSKNMI</sequence>
<dbReference type="SUPFAM" id="SSF48576">
    <property type="entry name" value="Terpenoid synthases"/>
    <property type="match status" value="1"/>
</dbReference>
<evidence type="ECO:0000313" key="2">
    <source>
        <dbReference type="Proteomes" id="UP000076967"/>
    </source>
</evidence>
<dbReference type="EMBL" id="LVJH01000002">
    <property type="protein sequence ID" value="OAB45959.1"/>
    <property type="molecule type" value="Genomic_DNA"/>
</dbReference>
<protein>
    <recommendedName>
        <fullName evidence="3">Terpene synthase</fullName>
    </recommendedName>
</protein>
<proteinExistence type="predicted"/>
<dbReference type="RefSeq" id="WP_068527324.1">
    <property type="nucleotide sequence ID" value="NZ_LVJH01000002.1"/>
</dbReference>
<organism evidence="1 2">
    <name type="scientific">Paenibacillus glacialis</name>
    <dbReference type="NCBI Taxonomy" id="494026"/>
    <lineage>
        <taxon>Bacteria</taxon>
        <taxon>Bacillati</taxon>
        <taxon>Bacillota</taxon>
        <taxon>Bacilli</taxon>
        <taxon>Bacillales</taxon>
        <taxon>Paenibacillaceae</taxon>
        <taxon>Paenibacillus</taxon>
    </lineage>
</organism>
<evidence type="ECO:0008006" key="3">
    <source>
        <dbReference type="Google" id="ProtNLM"/>
    </source>
</evidence>
<dbReference type="Proteomes" id="UP000076967">
    <property type="component" value="Unassembled WGS sequence"/>
</dbReference>